<comment type="caution">
    <text evidence="1">The sequence shown here is derived from an EMBL/GenBank/DDBJ whole genome shotgun (WGS) entry which is preliminary data.</text>
</comment>
<evidence type="ECO:0000313" key="1">
    <source>
        <dbReference type="EMBL" id="MEC5422075.1"/>
    </source>
</evidence>
<gene>
    <name evidence="1" type="ORF">QGM71_01030</name>
</gene>
<proteinExistence type="predicted"/>
<reference evidence="1 2" key="1">
    <citation type="journal article" date="2024" name="Int. J. Syst. Evol. Microbiol.">
        <title>Virgibacillus tibetensis sp. nov., isolated from salt lake on the Tibetan Plateau of China.</title>
        <authorList>
            <person name="Phurbu D."/>
            <person name="Liu Z.-X."/>
            <person name="Wang R."/>
            <person name="Zheng Y.-Y."/>
            <person name="Liu H.-C."/>
            <person name="Zhou Y.-G."/>
            <person name="Yu Y.-J."/>
            <person name="Li A.-H."/>
        </authorList>
    </citation>
    <scope>NUCLEOTIDE SEQUENCE [LARGE SCALE GENOMIC DNA]</scope>
    <source>
        <strain evidence="1 2">C22-A2</strain>
    </source>
</reference>
<dbReference type="Proteomes" id="UP001335737">
    <property type="component" value="Unassembled WGS sequence"/>
</dbReference>
<accession>A0ABU6KA54</accession>
<evidence type="ECO:0008006" key="3">
    <source>
        <dbReference type="Google" id="ProtNLM"/>
    </source>
</evidence>
<name>A0ABU6KA54_9BACI</name>
<organism evidence="1 2">
    <name type="scientific">Virgibacillus tibetensis</name>
    <dbReference type="NCBI Taxonomy" id="3042313"/>
    <lineage>
        <taxon>Bacteria</taxon>
        <taxon>Bacillati</taxon>
        <taxon>Bacillota</taxon>
        <taxon>Bacilli</taxon>
        <taxon>Bacillales</taxon>
        <taxon>Bacillaceae</taxon>
        <taxon>Virgibacillus</taxon>
    </lineage>
</organism>
<protein>
    <recommendedName>
        <fullName evidence="3">Sporulation protein Cse60</fullName>
    </recommendedName>
</protein>
<sequence length="55" mass="6455">MKIQLFYDSRYNEESIAGLQDEVNEFTKDKDVIDIKFTSEGAENGHSYMLMVIYK</sequence>
<dbReference type="RefSeq" id="WP_327605648.1">
    <property type="nucleotide sequence ID" value="NZ_JARZFX010000001.1"/>
</dbReference>
<keyword evidence="2" id="KW-1185">Reference proteome</keyword>
<evidence type="ECO:0000313" key="2">
    <source>
        <dbReference type="Proteomes" id="UP001335737"/>
    </source>
</evidence>
<dbReference type="EMBL" id="JARZFX010000001">
    <property type="protein sequence ID" value="MEC5422075.1"/>
    <property type="molecule type" value="Genomic_DNA"/>
</dbReference>